<evidence type="ECO:0000313" key="6">
    <source>
        <dbReference type="Proteomes" id="UP000321408"/>
    </source>
</evidence>
<dbReference type="PANTHER" id="PTHR22942:SF30">
    <property type="entry name" value="MEIOTIC RECOMBINATION PROTEIN DMC1_LIM15 HOMOLOG"/>
    <property type="match status" value="1"/>
</dbReference>
<dbReference type="InterPro" id="IPR013632">
    <property type="entry name" value="Rad51_C"/>
</dbReference>
<dbReference type="GO" id="GO:0006310">
    <property type="term" value="P:DNA recombination"/>
    <property type="evidence" value="ECO:0007669"/>
    <property type="project" value="UniProtKB-KW"/>
</dbReference>
<accession>A0A5B9DC28</accession>
<dbReference type="EMBL" id="CP042905">
    <property type="protein sequence ID" value="QEE16310.2"/>
    <property type="molecule type" value="Genomic_DNA"/>
</dbReference>
<dbReference type="NCBIfam" id="NF003301">
    <property type="entry name" value="PRK04301.1"/>
    <property type="match status" value="1"/>
</dbReference>
<dbReference type="KEGG" id="psyt:DSAG12_02140"/>
<dbReference type="AlphaFoldDB" id="A0A5B9DC28"/>
<comment type="function">
    <text evidence="4">Involved in DNA repair and in homologous recombination. Binds and assemble on single-stranded DNA to form a nucleoprotein filament. Hydrolyzes ATP in a ssDNA-dependent manner and promotes DNA strand exchange between homologous DNA molecules.</text>
</comment>
<dbReference type="PANTHER" id="PTHR22942">
    <property type="entry name" value="RECA/RAD51/RADA DNA STRAND-PAIRING FAMILY MEMBER"/>
    <property type="match status" value="1"/>
</dbReference>
<keyword evidence="4" id="KW-0227">DNA damage</keyword>
<reference evidence="5 6" key="1">
    <citation type="journal article" date="2020" name="Nature">
        <title>Isolation of an archaeon at the prokaryote-eukaryote interface.</title>
        <authorList>
            <person name="Imachi H."/>
            <person name="Nobu M.K."/>
            <person name="Nakahara N."/>
            <person name="Morono Y."/>
            <person name="Ogawara M."/>
            <person name="Takaki Y."/>
            <person name="Takano Y."/>
            <person name="Uematsu K."/>
            <person name="Ikuta T."/>
            <person name="Ito M."/>
            <person name="Matsui Y."/>
            <person name="Miyazaki M."/>
            <person name="Murata K."/>
            <person name="Saito Y."/>
            <person name="Sakai S."/>
            <person name="Song C."/>
            <person name="Tasumi E."/>
            <person name="Yamanaka Y."/>
            <person name="Yamaguchi T."/>
            <person name="Kamagata Y."/>
            <person name="Tamaki H."/>
            <person name="Takai K."/>
        </authorList>
    </citation>
    <scope>NUCLEOTIDE SEQUENCE [LARGE SCALE GENOMIC DNA]</scope>
    <source>
        <strain evidence="5 6">MK-D1</strain>
    </source>
</reference>
<keyword evidence="1" id="KW-0547">Nucleotide-binding</keyword>
<keyword evidence="2" id="KW-0067">ATP-binding</keyword>
<protein>
    <recommendedName>
        <fullName evidence="4">DNA repair and recombination protein RadA</fullName>
    </recommendedName>
</protein>
<evidence type="ECO:0000256" key="3">
    <source>
        <dbReference type="ARBA" id="ARBA00023125"/>
    </source>
</evidence>
<dbReference type="PIRSF" id="PIRSF005856">
    <property type="entry name" value="Rad51"/>
    <property type="match status" value="1"/>
</dbReference>
<keyword evidence="6" id="KW-1185">Reference proteome</keyword>
<dbReference type="InterPro" id="IPR010995">
    <property type="entry name" value="DNA_repair_Rad51/TF_NusA_a-hlx"/>
</dbReference>
<proteinExistence type="inferred from homology"/>
<dbReference type="InterPro" id="IPR020588">
    <property type="entry name" value="RecA_ATP-bd"/>
</dbReference>
<evidence type="ECO:0000256" key="1">
    <source>
        <dbReference type="ARBA" id="ARBA00022741"/>
    </source>
</evidence>
<dbReference type="Gene3D" id="3.40.50.300">
    <property type="entry name" value="P-loop containing nucleotide triphosphate hydrolases"/>
    <property type="match status" value="1"/>
</dbReference>
<gene>
    <name evidence="5" type="primary">radA</name>
    <name evidence="5" type="ORF">DSAG12_02140</name>
</gene>
<keyword evidence="3 4" id="KW-0238">DNA-binding</keyword>
<dbReference type="Gene3D" id="1.10.150.20">
    <property type="entry name" value="5' to 3' exonuclease, C-terminal subdomain"/>
    <property type="match status" value="1"/>
</dbReference>
<dbReference type="GO" id="GO:0140664">
    <property type="term" value="F:ATP-dependent DNA damage sensor activity"/>
    <property type="evidence" value="ECO:0007669"/>
    <property type="project" value="InterPro"/>
</dbReference>
<name>A0A5B9DC28_9ARCH</name>
<dbReference type="GO" id="GO:0006281">
    <property type="term" value="P:DNA repair"/>
    <property type="evidence" value="ECO:0007669"/>
    <property type="project" value="InterPro"/>
</dbReference>
<reference evidence="5 6" key="2">
    <citation type="journal article" date="2024" name="Int. J. Syst. Evol. Microbiol.">
        <title>Promethearchaeum syntrophicum gen. nov., sp. nov., an anaerobic, obligately syntrophic archaeon, the first isolate of the lineage 'Asgard' archaea, and proposal of the new archaeal phylum Promethearchaeota phyl. nov. and kingdom Promethearchaeati regn. nov.</title>
        <authorList>
            <person name="Imachi H."/>
            <person name="Nobu M.K."/>
            <person name="Kato S."/>
            <person name="Takaki Y."/>
            <person name="Miyazaki M."/>
            <person name="Miyata M."/>
            <person name="Ogawara M."/>
            <person name="Saito Y."/>
            <person name="Sakai S."/>
            <person name="Tahara Y.O."/>
            <person name="Takano Y."/>
            <person name="Tasumi E."/>
            <person name="Uematsu K."/>
            <person name="Yoshimura T."/>
            <person name="Itoh T."/>
            <person name="Ohkuma M."/>
            <person name="Takai K."/>
        </authorList>
    </citation>
    <scope>NUCLEOTIDE SEQUENCE [LARGE SCALE GENOMIC DNA]</scope>
    <source>
        <strain evidence="5 6">MK-D1</strain>
    </source>
</reference>
<evidence type="ECO:0000313" key="5">
    <source>
        <dbReference type="EMBL" id="QEE16310.2"/>
    </source>
</evidence>
<dbReference type="Pfam" id="PF08423">
    <property type="entry name" value="Rad51"/>
    <property type="match status" value="1"/>
</dbReference>
<dbReference type="PROSITE" id="PS50162">
    <property type="entry name" value="RECA_2"/>
    <property type="match status" value="1"/>
</dbReference>
<evidence type="ECO:0000256" key="2">
    <source>
        <dbReference type="ARBA" id="ARBA00022840"/>
    </source>
</evidence>
<dbReference type="GO" id="GO:0003677">
    <property type="term" value="F:DNA binding"/>
    <property type="evidence" value="ECO:0007669"/>
    <property type="project" value="UniProtKB-KW"/>
</dbReference>
<dbReference type="Proteomes" id="UP000321408">
    <property type="component" value="Chromosome"/>
</dbReference>
<dbReference type="GO" id="GO:0005524">
    <property type="term" value="F:ATP binding"/>
    <property type="evidence" value="ECO:0007669"/>
    <property type="project" value="UniProtKB-KW"/>
</dbReference>
<evidence type="ECO:0000256" key="4">
    <source>
        <dbReference type="PIRNR" id="PIRNR005856"/>
    </source>
</evidence>
<organism evidence="5 6">
    <name type="scientific">Promethearchaeum syntrophicum</name>
    <dbReference type="NCBI Taxonomy" id="2594042"/>
    <lineage>
        <taxon>Archaea</taxon>
        <taxon>Promethearchaeati</taxon>
        <taxon>Promethearchaeota</taxon>
        <taxon>Promethearchaeia</taxon>
        <taxon>Promethearchaeales</taxon>
        <taxon>Promethearchaeaceae</taxon>
        <taxon>Promethearchaeum</taxon>
    </lineage>
</organism>
<comment type="similarity">
    <text evidence="4">Belongs to the eukaryotic RecA-like protein family.</text>
</comment>
<sequence length="358" mass="39315">MELAELSSIKPRQIKLLQENGITDIKALSMSVPGDLEEIEGISGKASKKLIWDARDVMGMSSFKQVSEIVENYDFLTTGSKNFDEILNGGVSTGRLTEVFGAFKSGKTNLAHTLAVTCQMPINEGGLDGAVLYIDTENTFSKSKIERIARRFGFNPQKILGNIYHARIYSTDHQFQMIRAAEQACIDKNARLIVVDSLMALMRSEYVGIGMLAARQQVLNKMIHELSRIAETHNVAVLLTNQVATFMKGTYSANDAIGGNIVAHGCHFRIQFKTKGFSANTSLERSAIIVDAPDLPPEVASFFITEAGISDSEKVEYLFDEEKATPPAKKKSPKKKKSSKKKAVVSKSAELSDPLESL</sequence>
<dbReference type="InterPro" id="IPR016467">
    <property type="entry name" value="DNA_recomb/repair_RecA-like"/>
</dbReference>
<dbReference type="SUPFAM" id="SSF52540">
    <property type="entry name" value="P-loop containing nucleoside triphosphate hydrolases"/>
    <property type="match status" value="1"/>
</dbReference>
<dbReference type="SUPFAM" id="SSF47794">
    <property type="entry name" value="Rad51 N-terminal domain-like"/>
    <property type="match status" value="1"/>
</dbReference>
<dbReference type="InterPro" id="IPR027417">
    <property type="entry name" value="P-loop_NTPase"/>
</dbReference>
<keyword evidence="4" id="KW-0233">DNA recombination</keyword>